<evidence type="ECO:0000313" key="6">
    <source>
        <dbReference type="EMBL" id="QIF94123.1"/>
    </source>
</evidence>
<dbReference type="Proteomes" id="UP000503287">
    <property type="component" value="Chromosome"/>
</dbReference>
<keyword evidence="2" id="KW-0238">DNA-binding</keyword>
<dbReference type="AlphaFoldDB" id="A0A6G6SHX4"/>
<keyword evidence="1" id="KW-0805">Transcription regulation</keyword>
<organism evidence="6 7">
    <name type="scientific">Proteus vulgaris</name>
    <dbReference type="NCBI Taxonomy" id="585"/>
    <lineage>
        <taxon>Bacteria</taxon>
        <taxon>Pseudomonadati</taxon>
        <taxon>Pseudomonadota</taxon>
        <taxon>Gammaproteobacteria</taxon>
        <taxon>Enterobacterales</taxon>
        <taxon>Morganellaceae</taxon>
        <taxon>Proteus</taxon>
    </lineage>
</organism>
<dbReference type="Pfam" id="PF00440">
    <property type="entry name" value="TetR_N"/>
    <property type="match status" value="1"/>
</dbReference>
<dbReference type="EMBL" id="CP047344">
    <property type="protein sequence ID" value="QIF94123.1"/>
    <property type="molecule type" value="Genomic_DNA"/>
</dbReference>
<feature type="domain" description="HTH tetR-type" evidence="4">
    <location>
        <begin position="16"/>
        <end position="59"/>
    </location>
</feature>
<dbReference type="PANTHER" id="PTHR47506">
    <property type="entry name" value="TRANSCRIPTIONAL REGULATORY PROTEIN"/>
    <property type="match status" value="1"/>
</dbReference>
<protein>
    <submittedName>
        <fullName evidence="6">TetR family transcriptional regulator</fullName>
    </submittedName>
</protein>
<accession>A0A6G6SHX4</accession>
<evidence type="ECO:0000256" key="3">
    <source>
        <dbReference type="ARBA" id="ARBA00023163"/>
    </source>
</evidence>
<keyword evidence="7" id="KW-1185">Reference proteome</keyword>
<dbReference type="OrthoDB" id="270177at2"/>
<dbReference type="Gene3D" id="1.10.10.60">
    <property type="entry name" value="Homeodomain-like"/>
    <property type="match status" value="1"/>
</dbReference>
<dbReference type="Pfam" id="PF16925">
    <property type="entry name" value="TetR_C_13"/>
    <property type="match status" value="1"/>
</dbReference>
<gene>
    <name evidence="6" type="ORF">GTH24_09540</name>
</gene>
<proteinExistence type="predicted"/>
<evidence type="ECO:0000256" key="1">
    <source>
        <dbReference type="ARBA" id="ARBA00023015"/>
    </source>
</evidence>
<dbReference type="SUPFAM" id="SSF48498">
    <property type="entry name" value="Tetracyclin repressor-like, C-terminal domain"/>
    <property type="match status" value="1"/>
</dbReference>
<dbReference type="InterPro" id="IPR036271">
    <property type="entry name" value="Tet_transcr_reg_TetR-rel_C_sf"/>
</dbReference>
<dbReference type="SUPFAM" id="SSF46689">
    <property type="entry name" value="Homeodomain-like"/>
    <property type="match status" value="1"/>
</dbReference>
<dbReference type="InterPro" id="IPR011075">
    <property type="entry name" value="TetR_C"/>
</dbReference>
<evidence type="ECO:0000313" key="7">
    <source>
        <dbReference type="Proteomes" id="UP000503287"/>
    </source>
</evidence>
<dbReference type="PANTHER" id="PTHR47506:SF1">
    <property type="entry name" value="HTH-TYPE TRANSCRIPTIONAL REGULATOR YJDC"/>
    <property type="match status" value="1"/>
</dbReference>
<dbReference type="Gene3D" id="1.10.357.10">
    <property type="entry name" value="Tetracycline Repressor, domain 2"/>
    <property type="match status" value="1"/>
</dbReference>
<dbReference type="InterPro" id="IPR001647">
    <property type="entry name" value="HTH_TetR"/>
</dbReference>
<dbReference type="RefSeq" id="WP_072068112.1">
    <property type="nucleotide sequence ID" value="NZ_CP047344.1"/>
</dbReference>
<evidence type="ECO:0000259" key="5">
    <source>
        <dbReference type="Pfam" id="PF16925"/>
    </source>
</evidence>
<name>A0A6G6SHX4_PROVU</name>
<evidence type="ECO:0000259" key="4">
    <source>
        <dbReference type="Pfam" id="PF00440"/>
    </source>
</evidence>
<sequence length="207" mass="23262">MQKKGRPRRYDSDAALEKIMALFWRKGFTATSMDDLVIETQMNKPSLYAAFGNKAALYEKAIERFNHIASTRYRHELEKQSPKDKITARVKRYLNSAIHFYTDNDGLTGCMVLSTAVTEIADPAIKHMLNQVINAQTQQVEDALQEALEVGELKEGTDIHTIALGMIALLHSISLRARSGATIDELLPLADLSLIILAPYLSDYYDE</sequence>
<keyword evidence="3" id="KW-0804">Transcription</keyword>
<reference evidence="6 7" key="1">
    <citation type="submission" date="2020-01" db="EMBL/GenBank/DDBJ databases">
        <title>The genomic epidemiology of tigecycline resistance gene tet(X) variants in a swine farm in China.</title>
        <authorList>
            <person name="Peng K."/>
            <person name="Li R."/>
        </authorList>
    </citation>
    <scope>NUCLEOTIDE SEQUENCE [LARGE SCALE GENOMIC DNA]</scope>
    <source>
        <strain evidence="6 7">ZN3</strain>
    </source>
</reference>
<feature type="domain" description="Tetracyclin repressor-like C-terminal" evidence="5">
    <location>
        <begin position="88"/>
        <end position="178"/>
    </location>
</feature>
<dbReference type="GO" id="GO:0003677">
    <property type="term" value="F:DNA binding"/>
    <property type="evidence" value="ECO:0007669"/>
    <property type="project" value="UniProtKB-KW"/>
</dbReference>
<evidence type="ECO:0000256" key="2">
    <source>
        <dbReference type="ARBA" id="ARBA00023125"/>
    </source>
</evidence>
<dbReference type="InterPro" id="IPR009057">
    <property type="entry name" value="Homeodomain-like_sf"/>
</dbReference>